<proteinExistence type="predicted"/>
<sequence length="106" mass="11231">MASTAAQAPPSASPFGDPLSSDFHPLQPDFPLSMASSPPKSTTAAFAFVAAPPLASPSGDRLLPDSHPLPPDFPLPWFHLHPTPDPEMWIIQGTLAWRTPPVQTGV</sequence>
<reference evidence="1 2" key="1">
    <citation type="journal article" date="2021" name="Hortic Res">
        <title>High-quality reference genome and annotation aids understanding of berry development for evergreen blueberry (Vaccinium darrowii).</title>
        <authorList>
            <person name="Yu J."/>
            <person name="Hulse-Kemp A.M."/>
            <person name="Babiker E."/>
            <person name="Staton M."/>
        </authorList>
    </citation>
    <scope>NUCLEOTIDE SEQUENCE [LARGE SCALE GENOMIC DNA]</scope>
    <source>
        <strain evidence="2">cv. NJ 8807/NJ 8810</strain>
        <tissue evidence="1">Young leaf</tissue>
    </source>
</reference>
<dbReference type="Proteomes" id="UP000828048">
    <property type="component" value="Chromosome 3"/>
</dbReference>
<organism evidence="1 2">
    <name type="scientific">Vaccinium darrowii</name>
    <dbReference type="NCBI Taxonomy" id="229202"/>
    <lineage>
        <taxon>Eukaryota</taxon>
        <taxon>Viridiplantae</taxon>
        <taxon>Streptophyta</taxon>
        <taxon>Embryophyta</taxon>
        <taxon>Tracheophyta</taxon>
        <taxon>Spermatophyta</taxon>
        <taxon>Magnoliopsida</taxon>
        <taxon>eudicotyledons</taxon>
        <taxon>Gunneridae</taxon>
        <taxon>Pentapetalae</taxon>
        <taxon>asterids</taxon>
        <taxon>Ericales</taxon>
        <taxon>Ericaceae</taxon>
        <taxon>Vaccinioideae</taxon>
        <taxon>Vaccinieae</taxon>
        <taxon>Vaccinium</taxon>
    </lineage>
</organism>
<evidence type="ECO:0000313" key="2">
    <source>
        <dbReference type="Proteomes" id="UP000828048"/>
    </source>
</evidence>
<dbReference type="EMBL" id="CM037153">
    <property type="protein sequence ID" value="KAH7856815.1"/>
    <property type="molecule type" value="Genomic_DNA"/>
</dbReference>
<keyword evidence="2" id="KW-1185">Reference proteome</keyword>
<evidence type="ECO:0000313" key="1">
    <source>
        <dbReference type="EMBL" id="KAH7856815.1"/>
    </source>
</evidence>
<gene>
    <name evidence="1" type="ORF">Vadar_005822</name>
</gene>
<protein>
    <submittedName>
        <fullName evidence="1">Uncharacterized protein</fullName>
    </submittedName>
</protein>
<comment type="caution">
    <text evidence="1">The sequence shown here is derived from an EMBL/GenBank/DDBJ whole genome shotgun (WGS) entry which is preliminary data.</text>
</comment>
<name>A0ACB7YTC1_9ERIC</name>
<accession>A0ACB7YTC1</accession>